<dbReference type="EMBL" id="AP026802">
    <property type="protein sequence ID" value="BDR59545.1"/>
    <property type="molecule type" value="Genomic_DNA"/>
</dbReference>
<feature type="transmembrane region" description="Helical" evidence="7">
    <location>
        <begin position="132"/>
        <end position="150"/>
    </location>
</feature>
<protein>
    <submittedName>
        <fullName evidence="9">Glycerol phosphate lipoteichoic acid synthase</fullName>
    </submittedName>
</protein>
<evidence type="ECO:0000313" key="10">
    <source>
        <dbReference type="Proteomes" id="UP001321861"/>
    </source>
</evidence>
<evidence type="ECO:0000256" key="2">
    <source>
        <dbReference type="ARBA" id="ARBA00004936"/>
    </source>
</evidence>
<proteinExistence type="predicted"/>
<dbReference type="Pfam" id="PF00884">
    <property type="entry name" value="Sulfatase"/>
    <property type="match status" value="1"/>
</dbReference>
<evidence type="ECO:0000256" key="3">
    <source>
        <dbReference type="ARBA" id="ARBA00022475"/>
    </source>
</evidence>
<accession>A0AAU9DD97</accession>
<evidence type="ECO:0000313" key="9">
    <source>
        <dbReference type="EMBL" id="BDR59545.1"/>
    </source>
</evidence>
<dbReference type="InterPro" id="IPR000917">
    <property type="entry name" value="Sulfatase_N"/>
</dbReference>
<feature type="transmembrane region" description="Helical" evidence="7">
    <location>
        <begin position="12"/>
        <end position="29"/>
    </location>
</feature>
<evidence type="ECO:0000256" key="1">
    <source>
        <dbReference type="ARBA" id="ARBA00004651"/>
    </source>
</evidence>
<dbReference type="CDD" id="cd16015">
    <property type="entry name" value="LTA_synthase"/>
    <property type="match status" value="1"/>
</dbReference>
<evidence type="ECO:0000259" key="8">
    <source>
        <dbReference type="Pfam" id="PF00884"/>
    </source>
</evidence>
<gene>
    <name evidence="9" type="ORF">XA3_19860</name>
</gene>
<name>A0AAU9DD97_9LACO</name>
<evidence type="ECO:0000256" key="6">
    <source>
        <dbReference type="ARBA" id="ARBA00023136"/>
    </source>
</evidence>
<keyword evidence="3" id="KW-1003">Cell membrane</keyword>
<evidence type="ECO:0000256" key="5">
    <source>
        <dbReference type="ARBA" id="ARBA00022989"/>
    </source>
</evidence>
<comment type="subcellular location">
    <subcellularLocation>
        <location evidence="1">Cell membrane</location>
        <topology evidence="1">Multi-pass membrane protein</topology>
    </subcellularLocation>
</comment>
<dbReference type="Gene3D" id="3.40.720.10">
    <property type="entry name" value="Alkaline Phosphatase, subunit A"/>
    <property type="match status" value="1"/>
</dbReference>
<evidence type="ECO:0000256" key="4">
    <source>
        <dbReference type="ARBA" id="ARBA00022692"/>
    </source>
</evidence>
<dbReference type="PANTHER" id="PTHR47371">
    <property type="entry name" value="LIPOTEICHOIC ACID SYNTHASE"/>
    <property type="match status" value="1"/>
</dbReference>
<dbReference type="Proteomes" id="UP001321861">
    <property type="component" value="Chromosome"/>
</dbReference>
<dbReference type="PANTHER" id="PTHR47371:SF3">
    <property type="entry name" value="PHOSPHOGLYCEROL TRANSFERASE I"/>
    <property type="match status" value="1"/>
</dbReference>
<feature type="transmembrane region" description="Helical" evidence="7">
    <location>
        <begin position="162"/>
        <end position="181"/>
    </location>
</feature>
<keyword evidence="5 7" id="KW-1133">Transmembrane helix</keyword>
<dbReference type="KEGG" id="xap:XA3_19860"/>
<dbReference type="InterPro" id="IPR050448">
    <property type="entry name" value="OpgB/LTA_synthase_biosynth"/>
</dbReference>
<evidence type="ECO:0000256" key="7">
    <source>
        <dbReference type="SAM" id="Phobius"/>
    </source>
</evidence>
<dbReference type="SUPFAM" id="SSF53649">
    <property type="entry name" value="Alkaline phosphatase-like"/>
    <property type="match status" value="1"/>
</dbReference>
<reference evidence="9 10" key="1">
    <citation type="journal article" date="2023" name="Microbiol. Spectr.">
        <title>Symbiosis of Carpenter Bees with Uncharacterized Lactic Acid Bacteria Showing NAD Auxotrophy.</title>
        <authorList>
            <person name="Kawasaki S."/>
            <person name="Ozawa K."/>
            <person name="Mori T."/>
            <person name="Yamamoto A."/>
            <person name="Ito M."/>
            <person name="Ohkuma M."/>
            <person name="Sakamoto M."/>
            <person name="Matsutani M."/>
        </authorList>
    </citation>
    <scope>NUCLEOTIDE SEQUENCE [LARGE SCALE GENOMIC DNA]</scope>
    <source>
        <strain evidence="9 10">XA3</strain>
    </source>
</reference>
<comment type="pathway">
    <text evidence="2">Cell wall biogenesis; lipoteichoic acid biosynthesis.</text>
</comment>
<dbReference type="InterPro" id="IPR017850">
    <property type="entry name" value="Alkaline_phosphatase_core_sf"/>
</dbReference>
<keyword evidence="6 7" id="KW-0472">Membrane</keyword>
<keyword evidence="4 7" id="KW-0812">Transmembrane</keyword>
<sequence>MNQILSNIKTFFLNKRLGFYFLAVILYVIKTDLTYLTKFSLGVQNSFQQIIMLINPIAAALFLLGIGLFFKGRKSYIVILIIDFLLTTLLFANILYYREFSDFLTIEIISKSSQTASGLGGSISGIFKVSDLLVYTDFVVLLLLLLTKVIKMNPKSIGKRQPFTCLVVATAFFCANLSMAYTDRSGLLTRTFDNNYIVKYLGLNFFTGYNAFRAHETNAVRSKANVSDLTSVTQYLDQHRVPANPEYFGKAKGKNVIIFHLESFQQFLIDFKYKGKVVTPNLNALYHNPNSISFDNFFNQVGEGKTSDAEMMLENSLFGLPSGSAMQLYGGENTFNAAPAILSQHNYTTASLHGGNSSFWNRDSTYKSWGYDMFVSKSFYPQNKDYYHGYGLKDKIFLKDSIPYLEELPQPFYAKLITVSNHYAFDFDKKDLTIGRSDTGDPTVDGYIQTARYLDEAVGEFMNWFHQSGMSKNTLIAFYGDHYGISDNHKPAIRKLLGRKSFGEFDDVQFQRVPLIIYSEGLPGKIDHTYGGEIDFLPTLLGLMGIDNTKTLQFGQDLLSGKSNQIVAQRNGNFVTPKYTKAKGKYYLTKTGEHIGSDEETDTEKEELSNLTNAVTTQLSLSDRVIQRDLLRFYDLPNFKKVDRSKYSYTKKNATKLLAKFANSPTSFKNQRENLGLTDIPYLTDAPELINKNDRPNNMLAATPATNLSPENKTKVVEEFNNWFATQASDNKMGLMVFAPLNLTDESFYQSSFGKIGSNPEYPIHLLENPLITYYSKSGITGLAADVNQDDIDFAKPFTAYLLADDGNVYQADISKQNFPGVYNGITNPENQLVYYTPLPHTSKLFLKYQDLIKNGH</sequence>
<feature type="transmembrane region" description="Helical" evidence="7">
    <location>
        <begin position="77"/>
        <end position="97"/>
    </location>
</feature>
<feature type="transmembrane region" description="Helical" evidence="7">
    <location>
        <begin position="49"/>
        <end position="70"/>
    </location>
</feature>
<dbReference type="GO" id="GO:0005886">
    <property type="term" value="C:plasma membrane"/>
    <property type="evidence" value="ECO:0007669"/>
    <property type="project" value="UniProtKB-SubCell"/>
</dbReference>
<keyword evidence="10" id="KW-1185">Reference proteome</keyword>
<feature type="domain" description="Sulfatase N-terminal" evidence="8">
    <location>
        <begin position="254"/>
        <end position="546"/>
    </location>
</feature>
<organism evidence="9 10">
    <name type="scientific">Xylocopilactobacillus apicola</name>
    <dbReference type="NCBI Taxonomy" id="2932184"/>
    <lineage>
        <taxon>Bacteria</taxon>
        <taxon>Bacillati</taxon>
        <taxon>Bacillota</taxon>
        <taxon>Bacilli</taxon>
        <taxon>Lactobacillales</taxon>
        <taxon>Lactobacillaceae</taxon>
        <taxon>Xylocopilactobacillus</taxon>
    </lineage>
</organism>
<dbReference type="Gene3D" id="3.30.1120.170">
    <property type="match status" value="1"/>
</dbReference>
<dbReference type="AlphaFoldDB" id="A0AAU9DD97"/>